<protein>
    <recommendedName>
        <fullName evidence="1">Protein kinase domain-containing protein</fullName>
    </recommendedName>
</protein>
<dbReference type="GO" id="GO:0004672">
    <property type="term" value="F:protein kinase activity"/>
    <property type="evidence" value="ECO:0007669"/>
    <property type="project" value="InterPro"/>
</dbReference>
<organism evidence="2 3">
    <name type="scientific">Polytolypa hystricis (strain UAMH7299)</name>
    <dbReference type="NCBI Taxonomy" id="1447883"/>
    <lineage>
        <taxon>Eukaryota</taxon>
        <taxon>Fungi</taxon>
        <taxon>Dikarya</taxon>
        <taxon>Ascomycota</taxon>
        <taxon>Pezizomycotina</taxon>
        <taxon>Eurotiomycetes</taxon>
        <taxon>Eurotiomycetidae</taxon>
        <taxon>Onygenales</taxon>
        <taxon>Onygenales incertae sedis</taxon>
        <taxon>Polytolypa</taxon>
    </lineage>
</organism>
<evidence type="ECO:0000313" key="3">
    <source>
        <dbReference type="Proteomes" id="UP000224634"/>
    </source>
</evidence>
<dbReference type="GO" id="GO:0005524">
    <property type="term" value="F:ATP binding"/>
    <property type="evidence" value="ECO:0007669"/>
    <property type="project" value="InterPro"/>
</dbReference>
<name>A0A2B7XVL6_POLH7</name>
<dbReference type="EMBL" id="PDNA01000109">
    <property type="protein sequence ID" value="PGH12999.1"/>
    <property type="molecule type" value="Genomic_DNA"/>
</dbReference>
<sequence length="159" mass="18025">MVDELHQHGIVWRDVKADNVLVDMKGNLWIIDFGASYTHGWVDKSLAETVQRNLQGLPRIMDFLNPDAEGGLSKAAQGSQARERQDRIGNWLVYLKPTGKSSITPFSPFREVVKFSKYPHHHLTINYSLEGGVLEQPYRIRPSEKAVPPSRSEESETVI</sequence>
<gene>
    <name evidence="2" type="ORF">AJ80_06483</name>
</gene>
<dbReference type="OrthoDB" id="4175458at2759"/>
<dbReference type="InterPro" id="IPR011009">
    <property type="entry name" value="Kinase-like_dom_sf"/>
</dbReference>
<feature type="domain" description="Protein kinase" evidence="1">
    <location>
        <begin position="1"/>
        <end position="159"/>
    </location>
</feature>
<keyword evidence="3" id="KW-1185">Reference proteome</keyword>
<evidence type="ECO:0000313" key="2">
    <source>
        <dbReference type="EMBL" id="PGH12999.1"/>
    </source>
</evidence>
<comment type="caution">
    <text evidence="2">The sequence shown here is derived from an EMBL/GenBank/DDBJ whole genome shotgun (WGS) entry which is preliminary data.</text>
</comment>
<dbReference type="STRING" id="1447883.A0A2B7XVL6"/>
<dbReference type="Proteomes" id="UP000224634">
    <property type="component" value="Unassembled WGS sequence"/>
</dbReference>
<dbReference type="AlphaFoldDB" id="A0A2B7XVL6"/>
<reference evidence="2 3" key="1">
    <citation type="submission" date="2017-10" db="EMBL/GenBank/DDBJ databases">
        <title>Comparative genomics in systemic dimorphic fungi from Ajellomycetaceae.</title>
        <authorList>
            <person name="Munoz J.F."/>
            <person name="Mcewen J.G."/>
            <person name="Clay O.K."/>
            <person name="Cuomo C.A."/>
        </authorList>
    </citation>
    <scope>NUCLEOTIDE SEQUENCE [LARGE SCALE GENOMIC DNA]</scope>
    <source>
        <strain evidence="2 3">UAMH7299</strain>
    </source>
</reference>
<dbReference type="PROSITE" id="PS50011">
    <property type="entry name" value="PROTEIN_KINASE_DOM"/>
    <property type="match status" value="1"/>
</dbReference>
<dbReference type="InterPro" id="IPR000719">
    <property type="entry name" value="Prot_kinase_dom"/>
</dbReference>
<dbReference type="Pfam" id="PF00069">
    <property type="entry name" value="Pkinase"/>
    <property type="match status" value="1"/>
</dbReference>
<dbReference type="SUPFAM" id="SSF56112">
    <property type="entry name" value="Protein kinase-like (PK-like)"/>
    <property type="match status" value="1"/>
</dbReference>
<dbReference type="Gene3D" id="1.10.510.10">
    <property type="entry name" value="Transferase(Phosphotransferase) domain 1"/>
    <property type="match status" value="1"/>
</dbReference>
<evidence type="ECO:0000259" key="1">
    <source>
        <dbReference type="PROSITE" id="PS50011"/>
    </source>
</evidence>
<accession>A0A2B7XVL6</accession>
<proteinExistence type="predicted"/>